<dbReference type="PANTHER" id="PTHR21481:SF0">
    <property type="entry name" value="PROTEIN CLEC16A"/>
    <property type="match status" value="1"/>
</dbReference>
<gene>
    <name evidence="7" type="primary">Clec16a</name>
    <name evidence="7" type="ORF">SNAT2548_LOCUS33145</name>
</gene>
<dbReference type="GO" id="GO:0005770">
    <property type="term" value="C:late endosome"/>
    <property type="evidence" value="ECO:0007669"/>
    <property type="project" value="TreeGrafter"/>
</dbReference>
<comment type="caution">
    <text evidence="7">The sequence shown here is derived from an EMBL/GenBank/DDBJ whole genome shotgun (WGS) entry which is preliminary data.</text>
</comment>
<dbReference type="GO" id="GO:0005794">
    <property type="term" value="C:Golgi apparatus"/>
    <property type="evidence" value="ECO:0007669"/>
    <property type="project" value="TreeGrafter"/>
</dbReference>
<organism evidence="7 8">
    <name type="scientific">Symbiodinium natans</name>
    <dbReference type="NCBI Taxonomy" id="878477"/>
    <lineage>
        <taxon>Eukaryota</taxon>
        <taxon>Sar</taxon>
        <taxon>Alveolata</taxon>
        <taxon>Dinophyceae</taxon>
        <taxon>Suessiales</taxon>
        <taxon>Symbiodiniaceae</taxon>
        <taxon>Symbiodinium</taxon>
    </lineage>
</organism>
<dbReference type="InterPro" id="IPR045820">
    <property type="entry name" value="CLEC16A/TT9_C"/>
</dbReference>
<dbReference type="AlphaFoldDB" id="A0A812UP43"/>
<sequence length="481" mass="53875">MWCQFRAAGDAVLLILELCIVSWSLLLPCPTEDLEKNGEGDALIETVRQITEALIWGEQANHSQFFDFFCEKSIFSDLVHVLGLKRASKKVKLQLLQTLSMLIQNIHRQTSVYYILSNNHVNKLMSTNMDFDDEEVLAYYITLMKSLAMRLDNESIKFFFIQHPEPSFPLYIEATKFFSHRDHMVRATVRTITLQVYKIEDQPMRRFVLRHAAESYFSQLAYHLQDLWLRLDTAAAKATGEDNLSAVQRENELQQDLQIYLSDVFELGIDELNEVLADRLLNAAILPVLLAGLTASPPQREGGTARTLAPHVSLFLVRQVLDTFHCPVLLEPMAQALLWSSVPAALAYVLPGQVASVPSGHGADFVQNPLQDNFMTTLRSSEDRTFLMAASVIHSCTVKRKVFSSDFLTTAQVLPKQSAASKSSSASSASRSKAATSPAHSDTLPQALSLLLQAISERMSWQPKPYMALAIHSALGCWKLT</sequence>
<dbReference type="GO" id="GO:1901096">
    <property type="term" value="P:regulation of autophagosome maturation"/>
    <property type="evidence" value="ECO:0007669"/>
    <property type="project" value="TreeGrafter"/>
</dbReference>
<evidence type="ECO:0000313" key="7">
    <source>
        <dbReference type="EMBL" id="CAE7581019.1"/>
    </source>
</evidence>
<dbReference type="Pfam" id="PF19439">
    <property type="entry name" value="CLEC16A_C"/>
    <property type="match status" value="1"/>
</dbReference>
<dbReference type="PANTHER" id="PTHR21481">
    <property type="entry name" value="PROTEIN CLEC16A"/>
    <property type="match status" value="1"/>
</dbReference>
<evidence type="ECO:0000256" key="3">
    <source>
        <dbReference type="SAM" id="MobiDB-lite"/>
    </source>
</evidence>
<dbReference type="GO" id="GO:0007034">
    <property type="term" value="P:vacuolar transport"/>
    <property type="evidence" value="ECO:0007669"/>
    <property type="project" value="TreeGrafter"/>
</dbReference>
<keyword evidence="2" id="KW-0072">Autophagy</keyword>
<accession>A0A812UP43</accession>
<dbReference type="GO" id="GO:0006914">
    <property type="term" value="P:autophagy"/>
    <property type="evidence" value="ECO:0007669"/>
    <property type="project" value="UniProtKB-KW"/>
</dbReference>
<feature type="region of interest" description="Disordered" evidence="3">
    <location>
        <begin position="422"/>
        <end position="441"/>
    </location>
</feature>
<dbReference type="GO" id="GO:0016197">
    <property type="term" value="P:endosomal transport"/>
    <property type="evidence" value="ECO:0007669"/>
    <property type="project" value="TreeGrafter"/>
</dbReference>
<dbReference type="OrthoDB" id="294052at2759"/>
<name>A0A812UP43_9DINO</name>
<evidence type="ECO:0000313" key="8">
    <source>
        <dbReference type="Proteomes" id="UP000604046"/>
    </source>
</evidence>
<proteinExistence type="inferred from homology"/>
<dbReference type="Proteomes" id="UP000604046">
    <property type="component" value="Unassembled WGS sequence"/>
</dbReference>
<reference evidence="7" key="1">
    <citation type="submission" date="2021-02" db="EMBL/GenBank/DDBJ databases">
        <authorList>
            <person name="Dougan E. K."/>
            <person name="Rhodes N."/>
            <person name="Thang M."/>
            <person name="Chan C."/>
        </authorList>
    </citation>
    <scope>NUCLEOTIDE SEQUENCE</scope>
</reference>
<evidence type="ECO:0000256" key="1">
    <source>
        <dbReference type="ARBA" id="ARBA00006441"/>
    </source>
</evidence>
<keyword evidence="8" id="KW-1185">Reference proteome</keyword>
<evidence type="ECO:0000259" key="6">
    <source>
        <dbReference type="Pfam" id="PF19439"/>
    </source>
</evidence>
<dbReference type="Pfam" id="PF09758">
    <property type="entry name" value="FPL"/>
    <property type="match status" value="1"/>
</dbReference>
<dbReference type="InterPro" id="IPR019155">
    <property type="entry name" value="CLEC16A/TT9_N"/>
</dbReference>
<feature type="domain" description="CLEC16A/TT9 C-terminal" evidence="6">
    <location>
        <begin position="259"/>
        <end position="338"/>
    </location>
</feature>
<dbReference type="EMBL" id="CAJNDS010002743">
    <property type="protein sequence ID" value="CAE7581019.1"/>
    <property type="molecule type" value="Genomic_DNA"/>
</dbReference>
<protein>
    <submittedName>
        <fullName evidence="7">Clec16a protein</fullName>
    </submittedName>
</protein>
<comment type="similarity">
    <text evidence="1">Belongs to the CLEC16A/gop-1 family.</text>
</comment>
<evidence type="ECO:0000256" key="4">
    <source>
        <dbReference type="SAM" id="SignalP"/>
    </source>
</evidence>
<feature type="signal peptide" evidence="4">
    <location>
        <begin position="1"/>
        <end position="24"/>
    </location>
</feature>
<keyword evidence="4" id="KW-0732">Signal</keyword>
<evidence type="ECO:0000256" key="2">
    <source>
        <dbReference type="ARBA" id="ARBA00023006"/>
    </source>
</evidence>
<dbReference type="InterPro" id="IPR039272">
    <property type="entry name" value="CLEC16A/TT9"/>
</dbReference>
<feature type="domain" description="FPL" evidence="5">
    <location>
        <begin position="47"/>
        <end position="197"/>
    </location>
</feature>
<evidence type="ECO:0000259" key="5">
    <source>
        <dbReference type="Pfam" id="PF09758"/>
    </source>
</evidence>
<feature type="chain" id="PRO_5032783809" evidence="4">
    <location>
        <begin position="25"/>
        <end position="481"/>
    </location>
</feature>
<feature type="compositionally biased region" description="Low complexity" evidence="3">
    <location>
        <begin position="422"/>
        <end position="439"/>
    </location>
</feature>